<comment type="similarity">
    <text evidence="2">Belongs to the COMM domain-containing protein 5 family.</text>
</comment>
<sequence length="186" mass="20387">MAASSLDEAVKRLGASIASHVQVDACAVLDILVHTYDQPENTPTDPAIHEMSSALRDVMTHFLRPHASMDESVLHKSGLTPRVVSSLLDSVARVQHAAKASVAAVPHLDRLDWRIDINVASSALDHIGQPSVVLRLQLSDGTIHTVALPLDKFHELRYNTAKILQEINQLERHPIMRLTVDGHTSL</sequence>
<accession>A0A485L5V5</accession>
<evidence type="ECO:0000256" key="1">
    <source>
        <dbReference type="ARBA" id="ARBA00016556"/>
    </source>
</evidence>
<evidence type="ECO:0000256" key="2">
    <source>
        <dbReference type="ARBA" id="ARBA00093452"/>
    </source>
</evidence>
<keyword evidence="6" id="KW-1185">Reference proteome</keyword>
<evidence type="ECO:0000313" key="4">
    <source>
        <dbReference type="EMBL" id="KAF0692308.1"/>
    </source>
</evidence>
<protein>
    <recommendedName>
        <fullName evidence="1">COMM domain-containing protein 5</fullName>
    </recommendedName>
</protein>
<evidence type="ECO:0000259" key="3">
    <source>
        <dbReference type="PROSITE" id="PS51269"/>
    </source>
</evidence>
<dbReference type="GO" id="GO:0005634">
    <property type="term" value="C:nucleus"/>
    <property type="evidence" value="ECO:0007669"/>
    <property type="project" value="TreeGrafter"/>
</dbReference>
<dbReference type="PROSITE" id="PS51269">
    <property type="entry name" value="COMM"/>
    <property type="match status" value="1"/>
</dbReference>
<dbReference type="PANTHER" id="PTHR15666">
    <property type="entry name" value="COMM DOMAIN CONTAINING PROTEIN 5"/>
    <property type="match status" value="1"/>
</dbReference>
<dbReference type="InterPro" id="IPR017920">
    <property type="entry name" value="COMM"/>
</dbReference>
<dbReference type="InterPro" id="IPR037357">
    <property type="entry name" value="COMMD5"/>
</dbReference>
<organism evidence="5 6">
    <name type="scientific">Aphanomyces stellatus</name>
    <dbReference type="NCBI Taxonomy" id="120398"/>
    <lineage>
        <taxon>Eukaryota</taxon>
        <taxon>Sar</taxon>
        <taxon>Stramenopiles</taxon>
        <taxon>Oomycota</taxon>
        <taxon>Saprolegniomycetes</taxon>
        <taxon>Saprolegniales</taxon>
        <taxon>Verrucalvaceae</taxon>
        <taxon>Aphanomyces</taxon>
    </lineage>
</organism>
<evidence type="ECO:0000313" key="5">
    <source>
        <dbReference type="EMBL" id="VFT93379.1"/>
    </source>
</evidence>
<dbReference type="Pfam" id="PF07258">
    <property type="entry name" value="COMM_domain"/>
    <property type="match status" value="1"/>
</dbReference>
<proteinExistence type="inferred from homology"/>
<feature type="domain" description="COMM" evidence="3">
    <location>
        <begin position="107"/>
        <end position="171"/>
    </location>
</feature>
<dbReference type="EMBL" id="VJMH01005903">
    <property type="protein sequence ID" value="KAF0692308.1"/>
    <property type="molecule type" value="Genomic_DNA"/>
</dbReference>
<dbReference type="AlphaFoldDB" id="A0A485L5V5"/>
<dbReference type="PANTHER" id="PTHR15666:SF1">
    <property type="entry name" value="COMM DOMAIN-CONTAINING PROTEIN 5"/>
    <property type="match status" value="1"/>
</dbReference>
<dbReference type="EMBL" id="CAADRA010005924">
    <property type="protein sequence ID" value="VFT93379.1"/>
    <property type="molecule type" value="Genomic_DNA"/>
</dbReference>
<reference evidence="5 6" key="1">
    <citation type="submission" date="2019-03" db="EMBL/GenBank/DDBJ databases">
        <authorList>
            <person name="Gaulin E."/>
            <person name="Dumas B."/>
        </authorList>
    </citation>
    <scope>NUCLEOTIDE SEQUENCE [LARGE SCALE GENOMIC DNA]</scope>
    <source>
        <strain evidence="5">CBS 568.67</strain>
    </source>
</reference>
<evidence type="ECO:0000313" key="6">
    <source>
        <dbReference type="Proteomes" id="UP000332933"/>
    </source>
</evidence>
<name>A0A485L5V5_9STRA</name>
<dbReference type="Proteomes" id="UP000332933">
    <property type="component" value="Unassembled WGS sequence"/>
</dbReference>
<gene>
    <name evidence="5" type="primary">Aste57867_16608</name>
    <name evidence="4" type="ORF">As57867_016551</name>
    <name evidence="5" type="ORF">ASTE57867_16608</name>
</gene>
<reference evidence="4" key="2">
    <citation type="submission" date="2019-06" db="EMBL/GenBank/DDBJ databases">
        <title>Genomics analysis of Aphanomyces spp. identifies a new class of oomycete effector associated with host adaptation.</title>
        <authorList>
            <person name="Gaulin E."/>
        </authorList>
    </citation>
    <scope>NUCLEOTIDE SEQUENCE</scope>
    <source>
        <strain evidence="4">CBS 578.67</strain>
    </source>
</reference>
<dbReference type="OrthoDB" id="203754at2759"/>